<dbReference type="Gene3D" id="3.30.565.10">
    <property type="entry name" value="Histidine kinase-like ATPase, C-terminal domain"/>
    <property type="match status" value="1"/>
</dbReference>
<dbReference type="InterPro" id="IPR004358">
    <property type="entry name" value="Sig_transdc_His_kin-like_C"/>
</dbReference>
<evidence type="ECO:0000313" key="13">
    <source>
        <dbReference type="EMBL" id="SDX49459.1"/>
    </source>
</evidence>
<dbReference type="AlphaFoldDB" id="A0AAN4UU61"/>
<dbReference type="PANTHER" id="PTHR43304:SF1">
    <property type="entry name" value="PAC DOMAIN-CONTAINING PROTEIN"/>
    <property type="match status" value="1"/>
</dbReference>
<feature type="domain" description="HAMP" evidence="11">
    <location>
        <begin position="322"/>
        <end position="374"/>
    </location>
</feature>
<dbReference type="InterPro" id="IPR003594">
    <property type="entry name" value="HATPase_dom"/>
</dbReference>
<evidence type="ECO:0000256" key="7">
    <source>
        <dbReference type="SAM" id="Phobius"/>
    </source>
</evidence>
<gene>
    <name evidence="12" type="ORF">GCM10008024_29900</name>
    <name evidence="13" type="ORF">SAMN05444006_11812</name>
</gene>
<dbReference type="InterPro" id="IPR036097">
    <property type="entry name" value="HisK_dim/P_sf"/>
</dbReference>
<dbReference type="InterPro" id="IPR052162">
    <property type="entry name" value="Sensor_kinase/Photoreceptor"/>
</dbReference>
<keyword evidence="6" id="KW-0418">Kinase</keyword>
<reference evidence="12" key="1">
    <citation type="journal article" date="2014" name="Int. J. Syst. Evol. Microbiol.">
        <title>Complete genome sequence of Corynebacterium casei LMG S-19264T (=DSM 44701T), isolated from a smear-ripened cheese.</title>
        <authorList>
            <consortium name="US DOE Joint Genome Institute (JGI-PGF)"/>
            <person name="Walter F."/>
            <person name="Albersmeier A."/>
            <person name="Kalinowski J."/>
            <person name="Ruckert C."/>
        </authorList>
    </citation>
    <scope>NUCLEOTIDE SEQUENCE</scope>
    <source>
        <strain evidence="12">CGMCC 1.10859</strain>
    </source>
</reference>
<dbReference type="Gene3D" id="3.30.450.20">
    <property type="entry name" value="PAS domain"/>
    <property type="match status" value="1"/>
</dbReference>
<dbReference type="InterPro" id="IPR013767">
    <property type="entry name" value="PAS_fold"/>
</dbReference>
<dbReference type="PRINTS" id="PR00344">
    <property type="entry name" value="BCTRLSENSOR"/>
</dbReference>
<feature type="domain" description="Histidine kinase" evidence="8">
    <location>
        <begin position="521"/>
        <end position="732"/>
    </location>
</feature>
<keyword evidence="7" id="KW-0812">Transmembrane</keyword>
<dbReference type="EC" id="2.7.13.3" evidence="3"/>
<evidence type="ECO:0000259" key="11">
    <source>
        <dbReference type="PROSITE" id="PS50885"/>
    </source>
</evidence>
<dbReference type="InterPro" id="IPR036890">
    <property type="entry name" value="HATPase_C_sf"/>
</dbReference>
<evidence type="ECO:0000256" key="1">
    <source>
        <dbReference type="ARBA" id="ARBA00000085"/>
    </source>
</evidence>
<dbReference type="EMBL" id="BNAB01000015">
    <property type="protein sequence ID" value="GHE04110.1"/>
    <property type="molecule type" value="Genomic_DNA"/>
</dbReference>
<feature type="transmembrane region" description="Helical" evidence="7">
    <location>
        <begin position="299"/>
        <end position="320"/>
    </location>
</feature>
<dbReference type="PANTHER" id="PTHR43304">
    <property type="entry name" value="PHYTOCHROME-LIKE PROTEIN CPH1"/>
    <property type="match status" value="1"/>
</dbReference>
<dbReference type="InterPro" id="IPR003660">
    <property type="entry name" value="HAMP_dom"/>
</dbReference>
<dbReference type="GO" id="GO:0006355">
    <property type="term" value="P:regulation of DNA-templated transcription"/>
    <property type="evidence" value="ECO:0007669"/>
    <property type="project" value="InterPro"/>
</dbReference>
<evidence type="ECO:0000256" key="4">
    <source>
        <dbReference type="ARBA" id="ARBA00022553"/>
    </source>
</evidence>
<dbReference type="InterPro" id="IPR000014">
    <property type="entry name" value="PAS"/>
</dbReference>
<evidence type="ECO:0000313" key="14">
    <source>
        <dbReference type="Proteomes" id="UP000199541"/>
    </source>
</evidence>
<keyword evidence="7" id="KW-0472">Membrane</keyword>
<accession>A0AAN4UU61</accession>
<keyword evidence="7" id="KW-1133">Transmembrane helix</keyword>
<organism evidence="12 15">
    <name type="scientific">Allgaiera indica</name>
    <dbReference type="NCBI Taxonomy" id="765699"/>
    <lineage>
        <taxon>Bacteria</taxon>
        <taxon>Pseudomonadati</taxon>
        <taxon>Pseudomonadota</taxon>
        <taxon>Alphaproteobacteria</taxon>
        <taxon>Rhodobacterales</taxon>
        <taxon>Paracoccaceae</taxon>
        <taxon>Allgaiera</taxon>
    </lineage>
</organism>
<reference evidence="13 14" key="2">
    <citation type="submission" date="2016-10" db="EMBL/GenBank/DDBJ databases">
        <authorList>
            <person name="Varghese N."/>
            <person name="Submissions S."/>
        </authorList>
    </citation>
    <scope>NUCLEOTIDE SEQUENCE [LARGE SCALE GENOMIC DNA]</scope>
    <source>
        <strain evidence="13 14">DSM 24802</strain>
    </source>
</reference>
<comment type="caution">
    <text evidence="12">The sequence shown here is derived from an EMBL/GenBank/DDBJ whole genome shotgun (WGS) entry which is preliminary data.</text>
</comment>
<dbReference type="GO" id="GO:0016020">
    <property type="term" value="C:membrane"/>
    <property type="evidence" value="ECO:0007669"/>
    <property type="project" value="UniProtKB-SubCell"/>
</dbReference>
<feature type="domain" description="PAS" evidence="9">
    <location>
        <begin position="375"/>
        <end position="445"/>
    </location>
</feature>
<dbReference type="GO" id="GO:0000155">
    <property type="term" value="F:phosphorelay sensor kinase activity"/>
    <property type="evidence" value="ECO:0007669"/>
    <property type="project" value="InterPro"/>
</dbReference>
<dbReference type="Gene3D" id="6.10.340.10">
    <property type="match status" value="1"/>
</dbReference>
<dbReference type="SMART" id="SM00304">
    <property type="entry name" value="HAMP"/>
    <property type="match status" value="2"/>
</dbReference>
<dbReference type="InterPro" id="IPR000700">
    <property type="entry name" value="PAS-assoc_C"/>
</dbReference>
<dbReference type="InterPro" id="IPR035965">
    <property type="entry name" value="PAS-like_dom_sf"/>
</dbReference>
<dbReference type="SUPFAM" id="SSF55874">
    <property type="entry name" value="ATPase domain of HSP90 chaperone/DNA topoisomerase II/histidine kinase"/>
    <property type="match status" value="1"/>
</dbReference>
<keyword evidence="14" id="KW-1185">Reference proteome</keyword>
<dbReference type="EMBL" id="FNOB01000018">
    <property type="protein sequence ID" value="SDX49459.1"/>
    <property type="molecule type" value="Genomic_DNA"/>
</dbReference>
<dbReference type="SMART" id="SM00091">
    <property type="entry name" value="PAS"/>
    <property type="match status" value="1"/>
</dbReference>
<dbReference type="SMART" id="SM00388">
    <property type="entry name" value="HisKA"/>
    <property type="match status" value="1"/>
</dbReference>
<keyword evidence="5" id="KW-0808">Transferase</keyword>
<feature type="domain" description="PAC" evidence="10">
    <location>
        <begin position="447"/>
        <end position="503"/>
    </location>
</feature>
<evidence type="ECO:0000259" key="10">
    <source>
        <dbReference type="PROSITE" id="PS50113"/>
    </source>
</evidence>
<name>A0AAN4UU61_9RHOB</name>
<dbReference type="CDD" id="cd06225">
    <property type="entry name" value="HAMP"/>
    <property type="match status" value="1"/>
</dbReference>
<evidence type="ECO:0000259" key="9">
    <source>
        <dbReference type="PROSITE" id="PS50112"/>
    </source>
</evidence>
<protein>
    <recommendedName>
        <fullName evidence="3">histidine kinase</fullName>
        <ecNumber evidence="3">2.7.13.3</ecNumber>
    </recommendedName>
</protein>
<evidence type="ECO:0000256" key="6">
    <source>
        <dbReference type="ARBA" id="ARBA00022777"/>
    </source>
</evidence>
<dbReference type="SUPFAM" id="SSF55785">
    <property type="entry name" value="PYP-like sensor domain (PAS domain)"/>
    <property type="match status" value="1"/>
</dbReference>
<dbReference type="Pfam" id="PF02518">
    <property type="entry name" value="HATPase_c"/>
    <property type="match status" value="1"/>
</dbReference>
<dbReference type="Proteomes" id="UP000199541">
    <property type="component" value="Unassembled WGS sequence"/>
</dbReference>
<dbReference type="CDD" id="cd00130">
    <property type="entry name" value="PAS"/>
    <property type="match status" value="1"/>
</dbReference>
<dbReference type="PROSITE" id="PS50112">
    <property type="entry name" value="PAS"/>
    <property type="match status" value="1"/>
</dbReference>
<reference evidence="12" key="3">
    <citation type="submission" date="2023-06" db="EMBL/GenBank/DDBJ databases">
        <authorList>
            <person name="Sun Q."/>
            <person name="Zhou Y."/>
        </authorList>
    </citation>
    <scope>NUCLEOTIDE SEQUENCE</scope>
    <source>
        <strain evidence="12">CGMCC 1.10859</strain>
    </source>
</reference>
<dbReference type="SMART" id="SM00387">
    <property type="entry name" value="HATPase_c"/>
    <property type="match status" value="1"/>
</dbReference>
<dbReference type="Pfam" id="PF00672">
    <property type="entry name" value="HAMP"/>
    <property type="match status" value="1"/>
</dbReference>
<dbReference type="Gene3D" id="1.10.287.130">
    <property type="match status" value="1"/>
</dbReference>
<evidence type="ECO:0000256" key="3">
    <source>
        <dbReference type="ARBA" id="ARBA00012438"/>
    </source>
</evidence>
<dbReference type="Pfam" id="PF00989">
    <property type="entry name" value="PAS"/>
    <property type="match status" value="1"/>
</dbReference>
<evidence type="ECO:0000256" key="5">
    <source>
        <dbReference type="ARBA" id="ARBA00022679"/>
    </source>
</evidence>
<sequence>MRATIALCLVASIGALAGKWALLSQTESRAAELSAQISPLVDRIQVVPGVVAGLHDALSQLPKSTSLDQVAKLEQGLNRFLATGTLPRSEHGGNLSQMFGRLVALQRQIVAERAAVDATIGIEARRLEDLSATLGADLPRAVQRLADTRPLSGRREDRSQLARRLVALTGIESDLSVLIIHTWNLAQLSPEAALAMKPRIVRQLESLTAHLSRLPEGQERHAFASQIAQFRRAILGPGHAFARIRALQRAGEARGAVAAETKRTVDDLSAWSETSAAEAATAFRRMAEKNRVTVAQLRFFDLASGLVFWLGCLVLLWVLVERKLFARIEKLVAHKRQMAAGDLSRPVVIGAEDEFGELEHAVERSRVTAGALADANAQLHAVLDGAPDGILTIGEDAVILDANPATARMFGYAAHEIVGCNVETLLPARDRGRHLERFAQAQSGEADDGEMVLREVNGLHRDGTEFPLEISLSLAETSSGRRLYIGMIRDISARKAAEARLLAALAELERSNADLDDFAYVASHDLKAPLRVIDNASLWLEEDLAQHLTDDTRESMDLLRGRVRRMEKLLDDLLAYSRVGRVPEVSRMVTGVELVEDLRGLTNLPEGFRLETRGDFAALRLPNMPLRNVLLNLVSNAFKHHDKPTGTVCLSVEDLGDQLRFEVADDGPGIAPEFHERVLRMFHTLRPRDEVEGSGMGLAMVKKYVEFAGGRLEILSDGTRGTRFAFTWPKGGNDAAREGQAA</sequence>
<evidence type="ECO:0000256" key="2">
    <source>
        <dbReference type="ARBA" id="ARBA00004370"/>
    </source>
</evidence>
<dbReference type="NCBIfam" id="TIGR00229">
    <property type="entry name" value="sensory_box"/>
    <property type="match status" value="1"/>
</dbReference>
<comment type="subcellular location">
    <subcellularLocation>
        <location evidence="2">Membrane</location>
    </subcellularLocation>
</comment>
<evidence type="ECO:0000259" key="8">
    <source>
        <dbReference type="PROSITE" id="PS50109"/>
    </source>
</evidence>
<dbReference type="InterPro" id="IPR003661">
    <property type="entry name" value="HisK_dim/P_dom"/>
</dbReference>
<dbReference type="InterPro" id="IPR005467">
    <property type="entry name" value="His_kinase_dom"/>
</dbReference>
<proteinExistence type="predicted"/>
<dbReference type="CDD" id="cd00082">
    <property type="entry name" value="HisKA"/>
    <property type="match status" value="1"/>
</dbReference>
<dbReference type="SUPFAM" id="SSF47384">
    <property type="entry name" value="Homodimeric domain of signal transducing histidine kinase"/>
    <property type="match status" value="1"/>
</dbReference>
<evidence type="ECO:0000313" key="15">
    <source>
        <dbReference type="Proteomes" id="UP000634647"/>
    </source>
</evidence>
<dbReference type="Proteomes" id="UP000634647">
    <property type="component" value="Unassembled WGS sequence"/>
</dbReference>
<dbReference type="PROSITE" id="PS50885">
    <property type="entry name" value="HAMP"/>
    <property type="match status" value="1"/>
</dbReference>
<dbReference type="PROSITE" id="PS50109">
    <property type="entry name" value="HIS_KIN"/>
    <property type="match status" value="1"/>
</dbReference>
<dbReference type="Pfam" id="PF00512">
    <property type="entry name" value="HisKA"/>
    <property type="match status" value="1"/>
</dbReference>
<keyword evidence="4" id="KW-0597">Phosphoprotein</keyword>
<evidence type="ECO:0000313" key="12">
    <source>
        <dbReference type="EMBL" id="GHE04110.1"/>
    </source>
</evidence>
<comment type="catalytic activity">
    <reaction evidence="1">
        <text>ATP + protein L-histidine = ADP + protein N-phospho-L-histidine.</text>
        <dbReference type="EC" id="2.7.13.3"/>
    </reaction>
</comment>
<dbReference type="PROSITE" id="PS50113">
    <property type="entry name" value="PAC"/>
    <property type="match status" value="1"/>
</dbReference>